<accession>A0ABD3RD94</accession>
<sequence>MSCGLTDREVSHTTTLRQWMEGGESWGGISAQQNLGVGETEHKQIILCKTAIAYGIAALLRQAARSHHNSASPQTSLDGKGSIDNFAVRYKAPSTRSHPTWKDIEGVDMLSPRLSVNIIEPSFLQGESDGGDQDDEMGRYLEVEFPFAPETDEEAVFVNQSDENDRCHSFGVLLYELFLNCPPIYSEDDSNSEGQSESTTSRDIDSSLEKARKKIQLVDLRAVGDAEIRKTRVRRAKSYPALPMEEFAHLSEGVLPSNLSLVIHNLLDCGEDDNPENAYESLDSVINDLHLLLLDPGRFLFDNKTTYGNYGRMKLPFREHKLYGRENEMVLITEAFCRVSGGKTESLFIGGFSGSGKSRLVNGLTARVDVVGGYVLTHKFDPMTQERSIADIVGMFNDLCLLIRDKNSRQDLQVLENDLIQCFCSNLSVLSQILPNIKLLVSSPLIFSANEQERGIRMNVQSICFILQRFIRVVSSAAHPVVLFFDDLQWCDKSTLDVIESLLCDAIGSACVFFVGTYRSNEVADDHEIFVLEQRLKLFGMPTTMLSLEGLNPNDLNTMVSDALCTFPRISESLSNIIYQKTKGNPFYVLSFMRSLVDRGLLEYSINMRRWVWDEDNVNLMDITGNVLYLLSTKMSGLSSGIQSALKIAACFGVKIKVSVVETLITNQEHSDISDKLDQVVKEGFMVKCGTTEYKFVHDKVREAAYSLIPEEDKDQYHYSLGMSLYSLFKGKGEVVDDVLFCIADQIKHGIGKLVDKTPELGIEFSKFYELAGAKAVAFSDHVTSCSYLTSALSLLPPDHWKSHYDMSLRINLCLAKSCYSCGNIEKAQCILQEMTSQCHSIQDKLPGHALLATILISSNKFSEAYILCRDVLSQLGEDIPESLQPYQITKIVLATLQVAKSISNEKLLGMKEMDERLSISMGFYNLLGAAAFSAKSEMFPFIACSMTKLAMENGLCVYSMSGLVNFAAILGSSKISRKGVEIATRIGKAAISCSKKRYYASEQLPNHYVVYYGIIAPLTEPLQTCADMLRQGFDAGMSLGEPGIAFLNSIQHMRTAIIAGERLPILLEKVDYYLKMADAYKNVLARAFFSLYRDTILSLLTGSNEIPSSTDHSNNDLPTNKTDAKVLESIYIQRSIQAYWHGHKKRCQFYMEKFLHQGTFNFWNRDYIAFIHGLNSLELQKSQSTVNLKSVTKRSIKMLKTAASFSSWNFKNKVLLLEAEQFSLENQNDKAQASYAASINSARLSGFIHEQGLACELAGYHYKKNGNSSIACSFFDQAKQCYEVWGSQMKVDCVTRELSLLSYHAPTPGGPSLSSSS</sequence>
<dbReference type="EMBL" id="JALLPB020000306">
    <property type="protein sequence ID" value="KAL3810749.1"/>
    <property type="molecule type" value="Genomic_DNA"/>
</dbReference>
<dbReference type="SUPFAM" id="SSF52540">
    <property type="entry name" value="P-loop containing nucleoside triphosphate hydrolases"/>
    <property type="match status" value="1"/>
</dbReference>
<evidence type="ECO:0000313" key="3">
    <source>
        <dbReference type="EMBL" id="KAL3810749.1"/>
    </source>
</evidence>
<gene>
    <name evidence="3" type="ORF">ACHAXA_001149</name>
</gene>
<reference evidence="3 4" key="1">
    <citation type="submission" date="2024-10" db="EMBL/GenBank/DDBJ databases">
        <title>Updated reference genomes for cyclostephanoid diatoms.</title>
        <authorList>
            <person name="Roberts W.R."/>
            <person name="Alverson A.J."/>
        </authorList>
    </citation>
    <scope>NUCLEOTIDE SEQUENCE [LARGE SCALE GENOMIC DNA]</scope>
    <source>
        <strain evidence="3 4">AJA228-03</strain>
    </source>
</reference>
<dbReference type="Proteomes" id="UP001530377">
    <property type="component" value="Unassembled WGS sequence"/>
</dbReference>
<evidence type="ECO:0000256" key="1">
    <source>
        <dbReference type="SAM" id="MobiDB-lite"/>
    </source>
</evidence>
<dbReference type="PANTHER" id="PTHR43642:SF1">
    <property type="entry name" value="HYBRID SIGNAL TRANSDUCTION HISTIDINE KINASE G"/>
    <property type="match status" value="1"/>
</dbReference>
<keyword evidence="4" id="KW-1185">Reference proteome</keyword>
<evidence type="ECO:0000313" key="4">
    <source>
        <dbReference type="Proteomes" id="UP001530377"/>
    </source>
</evidence>
<dbReference type="Gene3D" id="3.40.50.300">
    <property type="entry name" value="P-loop containing nucleotide triphosphate hydrolases"/>
    <property type="match status" value="1"/>
</dbReference>
<feature type="domain" description="Orc1-like AAA ATPase" evidence="2">
    <location>
        <begin position="321"/>
        <end position="503"/>
    </location>
</feature>
<name>A0ABD3RD94_9STRA</name>
<dbReference type="InterPro" id="IPR027417">
    <property type="entry name" value="P-loop_NTPase"/>
</dbReference>
<dbReference type="InterPro" id="IPR053159">
    <property type="entry name" value="Hybrid_Histidine_Kinase"/>
</dbReference>
<dbReference type="Pfam" id="PF13191">
    <property type="entry name" value="AAA_16"/>
    <property type="match status" value="1"/>
</dbReference>
<evidence type="ECO:0000259" key="2">
    <source>
        <dbReference type="Pfam" id="PF13191"/>
    </source>
</evidence>
<proteinExistence type="predicted"/>
<dbReference type="InterPro" id="IPR041664">
    <property type="entry name" value="AAA_16"/>
</dbReference>
<feature type="region of interest" description="Disordered" evidence="1">
    <location>
        <begin position="187"/>
        <end position="206"/>
    </location>
</feature>
<organism evidence="3 4">
    <name type="scientific">Cyclostephanos tholiformis</name>
    <dbReference type="NCBI Taxonomy" id="382380"/>
    <lineage>
        <taxon>Eukaryota</taxon>
        <taxon>Sar</taxon>
        <taxon>Stramenopiles</taxon>
        <taxon>Ochrophyta</taxon>
        <taxon>Bacillariophyta</taxon>
        <taxon>Coscinodiscophyceae</taxon>
        <taxon>Thalassiosirophycidae</taxon>
        <taxon>Stephanodiscales</taxon>
        <taxon>Stephanodiscaceae</taxon>
        <taxon>Cyclostephanos</taxon>
    </lineage>
</organism>
<dbReference type="PANTHER" id="PTHR43642">
    <property type="entry name" value="HYBRID SIGNAL TRANSDUCTION HISTIDINE KINASE G"/>
    <property type="match status" value="1"/>
</dbReference>
<protein>
    <recommendedName>
        <fullName evidence="2">Orc1-like AAA ATPase domain-containing protein</fullName>
    </recommendedName>
</protein>
<comment type="caution">
    <text evidence="3">The sequence shown here is derived from an EMBL/GenBank/DDBJ whole genome shotgun (WGS) entry which is preliminary data.</text>
</comment>